<organism evidence="1">
    <name type="scientific">Anguilla anguilla</name>
    <name type="common">European freshwater eel</name>
    <name type="synonym">Muraena anguilla</name>
    <dbReference type="NCBI Taxonomy" id="7936"/>
    <lineage>
        <taxon>Eukaryota</taxon>
        <taxon>Metazoa</taxon>
        <taxon>Chordata</taxon>
        <taxon>Craniata</taxon>
        <taxon>Vertebrata</taxon>
        <taxon>Euteleostomi</taxon>
        <taxon>Actinopterygii</taxon>
        <taxon>Neopterygii</taxon>
        <taxon>Teleostei</taxon>
        <taxon>Anguilliformes</taxon>
        <taxon>Anguillidae</taxon>
        <taxon>Anguilla</taxon>
    </lineage>
</organism>
<name>A0A0E9R8M2_ANGAN</name>
<sequence length="26" mass="2861">MHKALSLSFPHASMLSVLDCFIKGDL</sequence>
<protein>
    <submittedName>
        <fullName evidence="1">Uncharacterized protein</fullName>
    </submittedName>
</protein>
<proteinExistence type="predicted"/>
<dbReference type="AlphaFoldDB" id="A0A0E9R8M2"/>
<reference evidence="1" key="1">
    <citation type="submission" date="2014-11" db="EMBL/GenBank/DDBJ databases">
        <authorList>
            <person name="Amaro Gonzalez C."/>
        </authorList>
    </citation>
    <scope>NUCLEOTIDE SEQUENCE</scope>
</reference>
<evidence type="ECO:0000313" key="1">
    <source>
        <dbReference type="EMBL" id="JAH25444.1"/>
    </source>
</evidence>
<reference evidence="1" key="2">
    <citation type="journal article" date="2015" name="Fish Shellfish Immunol.">
        <title>Early steps in the European eel (Anguilla anguilla)-Vibrio vulnificus interaction in the gills: Role of the RtxA13 toxin.</title>
        <authorList>
            <person name="Callol A."/>
            <person name="Pajuelo D."/>
            <person name="Ebbesson L."/>
            <person name="Teles M."/>
            <person name="MacKenzie S."/>
            <person name="Amaro C."/>
        </authorList>
    </citation>
    <scope>NUCLEOTIDE SEQUENCE</scope>
</reference>
<dbReference type="EMBL" id="GBXM01083133">
    <property type="protein sequence ID" value="JAH25444.1"/>
    <property type="molecule type" value="Transcribed_RNA"/>
</dbReference>
<accession>A0A0E9R8M2</accession>